<dbReference type="PANTHER" id="PTHR14205">
    <property type="entry name" value="WD-REPEAT PROTEIN"/>
    <property type="match status" value="1"/>
</dbReference>
<evidence type="ECO:0000313" key="2">
    <source>
        <dbReference type="EnsemblMetazoa" id="ACOM040018-PA.1"/>
    </source>
</evidence>
<evidence type="ECO:0000256" key="1">
    <source>
        <dbReference type="SAM" id="MobiDB-lite"/>
    </source>
</evidence>
<feature type="compositionally biased region" description="Low complexity" evidence="1">
    <location>
        <begin position="127"/>
        <end position="143"/>
    </location>
</feature>
<dbReference type="InterPro" id="IPR040323">
    <property type="entry name" value="EIPR1"/>
</dbReference>
<dbReference type="AlphaFoldDB" id="A0A8W7PYW0"/>
<organism evidence="2">
    <name type="scientific">Anopheles coluzzii</name>
    <name type="common">African malaria mosquito</name>
    <dbReference type="NCBI Taxonomy" id="1518534"/>
    <lineage>
        <taxon>Eukaryota</taxon>
        <taxon>Metazoa</taxon>
        <taxon>Ecdysozoa</taxon>
        <taxon>Arthropoda</taxon>
        <taxon>Hexapoda</taxon>
        <taxon>Insecta</taxon>
        <taxon>Pterygota</taxon>
        <taxon>Neoptera</taxon>
        <taxon>Endopterygota</taxon>
        <taxon>Diptera</taxon>
        <taxon>Nematocera</taxon>
        <taxon>Culicoidea</taxon>
        <taxon>Culicidae</taxon>
        <taxon>Anophelinae</taxon>
        <taxon>Anopheles</taxon>
    </lineage>
</organism>
<dbReference type="EnsemblMetazoa" id="ACOM040018-RA">
    <property type="protein sequence ID" value="ACOM040018-PA.1"/>
    <property type="gene ID" value="ACOM040018"/>
</dbReference>
<proteinExistence type="predicted"/>
<accession>A0A8W7PYW0</accession>
<feature type="region of interest" description="Disordered" evidence="1">
    <location>
        <begin position="255"/>
        <end position="352"/>
    </location>
</feature>
<name>A0A8W7PYW0_ANOCL</name>
<dbReference type="PANTHER" id="PTHR14205:SF15">
    <property type="entry name" value="EARP AND GARP COMPLEX-INTERACTING PROTEIN 1"/>
    <property type="match status" value="1"/>
</dbReference>
<dbReference type="VEuPathDB" id="VectorBase:ACON2_029214"/>
<reference evidence="2" key="1">
    <citation type="submission" date="2022-08" db="UniProtKB">
        <authorList>
            <consortium name="EnsemblMetazoa"/>
        </authorList>
    </citation>
    <scope>IDENTIFICATION</scope>
</reference>
<feature type="compositionally biased region" description="Low complexity" evidence="1">
    <location>
        <begin position="257"/>
        <end position="285"/>
    </location>
</feature>
<protein>
    <submittedName>
        <fullName evidence="2">Uncharacterized protein</fullName>
    </submittedName>
</protein>
<dbReference type="GO" id="GO:0016567">
    <property type="term" value="P:protein ubiquitination"/>
    <property type="evidence" value="ECO:0007669"/>
    <property type="project" value="TreeGrafter"/>
</dbReference>
<feature type="region of interest" description="Disordered" evidence="1">
    <location>
        <begin position="127"/>
        <end position="171"/>
    </location>
</feature>
<dbReference type="Proteomes" id="UP000075882">
    <property type="component" value="Unassembled WGS sequence"/>
</dbReference>
<sequence>MEENNSLVYGLEFQARALASQQAESNDVRFFVATQSLKPNNQLHVVDLNEDSSALQSRIFAHPYGENLNSLYFFDCLLVVSVCCRFRFDFCRATCSASMSDRSSFCRWLCCSRICCSYRCAIASLSRSSSDGSSASSTIPSRSTGPPPRPGPRPPPAPAAGPPPAPAGPPPPAAEMSYTCVDAIMAAPMRSFRFSGSTWYSTGVSLSSISLSIFFLRSSIVSGVSMPAGTPLVSPDGVTSPSAGVISPLSSGWAVMSSPSSSSSSDDSSDSDSSSPQTVRSISSSPMPPSPSIPATPNTSPYRGLPVSSTGGLPHPPAWYPNEQPSGDRGRSSPRYLQVGIARRRPVPLLGR</sequence>
<feature type="compositionally biased region" description="Pro residues" evidence="1">
    <location>
        <begin position="145"/>
        <end position="171"/>
    </location>
</feature>